<evidence type="ECO:0000256" key="3">
    <source>
        <dbReference type="SAM" id="MobiDB-lite"/>
    </source>
</evidence>
<dbReference type="RefSeq" id="WP_237050432.1">
    <property type="nucleotide sequence ID" value="NZ_CP016617.1"/>
</dbReference>
<sequence length="253" mass="27933">MDESMGEKRRHPLSREAIQNGFVSELIARSGTSLRVLSDEERRRSLDATLAAQPTQGDDVWLFAYGSLIWNPAFHYIERQPVLIRGWHRQFCLSTPIGRGTPARPGLVLGLDRGGACKGVAFRIDCAEAKAELELVWRREMVTGAYVPRWVRLHGPGLIHDTPGIAFTINRAAPNYVRPVSEDATAQVIATACGALGSCRDYLFDTIHGLEGFEIQDRHLNRVARLVSEYRDRATDSPPQASGELPMTGPGTG</sequence>
<dbReference type="KEGG" id="moc:BB934_32945"/>
<feature type="region of interest" description="Disordered" evidence="3">
    <location>
        <begin position="231"/>
        <end position="253"/>
    </location>
</feature>
<keyword evidence="4" id="KW-0614">Plasmid</keyword>
<dbReference type="PANTHER" id="PTHR12192">
    <property type="entry name" value="CATION TRANSPORT PROTEIN CHAC-RELATED"/>
    <property type="match status" value="1"/>
</dbReference>
<evidence type="ECO:0000256" key="1">
    <source>
        <dbReference type="ARBA" id="ARBA00012344"/>
    </source>
</evidence>
<dbReference type="EMBL" id="CP016617">
    <property type="protein sequence ID" value="ANY83020.1"/>
    <property type="molecule type" value="Genomic_DNA"/>
</dbReference>
<dbReference type="PANTHER" id="PTHR12192:SF2">
    <property type="entry name" value="GLUTATHIONE-SPECIFIC GAMMA-GLUTAMYLCYCLOTRANSFERASE 2"/>
    <property type="match status" value="1"/>
</dbReference>
<dbReference type="GO" id="GO:0006751">
    <property type="term" value="P:glutathione catabolic process"/>
    <property type="evidence" value="ECO:0007669"/>
    <property type="project" value="InterPro"/>
</dbReference>
<reference evidence="4" key="1">
    <citation type="submission" date="2016-07" db="EMBL/GenBank/DDBJ databases">
        <title>Microvirga ossetica sp. nov. a new species of rhizobia isolated from root nodules of the legume species Vicia alpestris Steven originated from North Ossetia region in the Caucasus.</title>
        <authorList>
            <person name="Safronova V.I."/>
            <person name="Kuznetsova I.G."/>
            <person name="Sazanova A.L."/>
            <person name="Belimov A."/>
            <person name="Andronov E."/>
            <person name="Osledkin Y.S."/>
            <person name="Onishchuk O.P."/>
            <person name="Kurchak O.N."/>
            <person name="Shaposhnikov A.I."/>
            <person name="Willems A."/>
            <person name="Tikhonovich I.A."/>
        </authorList>
    </citation>
    <scope>NUCLEOTIDE SEQUENCE [LARGE SCALE GENOMIC DNA]</scope>
    <source>
        <strain evidence="4">V5/3M</strain>
        <plasmid evidence="4">unnamed1</plasmid>
    </source>
</reference>
<dbReference type="InterPro" id="IPR036568">
    <property type="entry name" value="GGCT-like_sf"/>
</dbReference>
<gene>
    <name evidence="4" type="ORF">BB934_32945</name>
</gene>
<dbReference type="GO" id="GO:0005737">
    <property type="term" value="C:cytoplasm"/>
    <property type="evidence" value="ECO:0007669"/>
    <property type="project" value="TreeGrafter"/>
</dbReference>
<dbReference type="InterPro" id="IPR013024">
    <property type="entry name" value="GGCT-like"/>
</dbReference>
<dbReference type="AlphaFoldDB" id="A0A1B2ESQ8"/>
<protein>
    <recommendedName>
        <fullName evidence="1">glutathione-specific gamma-glutamylcyclotransferase</fullName>
        <ecNumber evidence="1">4.3.2.7</ecNumber>
    </recommendedName>
</protein>
<dbReference type="SUPFAM" id="SSF110857">
    <property type="entry name" value="Gamma-glutamyl cyclotransferase-like"/>
    <property type="match status" value="1"/>
</dbReference>
<evidence type="ECO:0000256" key="2">
    <source>
        <dbReference type="ARBA" id="ARBA00023239"/>
    </source>
</evidence>
<dbReference type="GO" id="GO:0061928">
    <property type="term" value="F:glutathione specific gamma-glutamylcyclotransferase activity"/>
    <property type="evidence" value="ECO:0007669"/>
    <property type="project" value="UniProtKB-EC"/>
</dbReference>
<dbReference type="Gene3D" id="3.10.490.10">
    <property type="entry name" value="Gamma-glutamyl cyclotransferase-like"/>
    <property type="match status" value="1"/>
</dbReference>
<dbReference type="InterPro" id="IPR006840">
    <property type="entry name" value="ChaC"/>
</dbReference>
<evidence type="ECO:0000313" key="4">
    <source>
        <dbReference type="EMBL" id="ANY83020.1"/>
    </source>
</evidence>
<dbReference type="Pfam" id="PF04752">
    <property type="entry name" value="ChaC"/>
    <property type="match status" value="1"/>
</dbReference>
<proteinExistence type="predicted"/>
<organism evidence="4">
    <name type="scientific">Microvirga ossetica</name>
    <dbReference type="NCBI Taxonomy" id="1882682"/>
    <lineage>
        <taxon>Bacteria</taxon>
        <taxon>Pseudomonadati</taxon>
        <taxon>Pseudomonadota</taxon>
        <taxon>Alphaproteobacteria</taxon>
        <taxon>Hyphomicrobiales</taxon>
        <taxon>Methylobacteriaceae</taxon>
        <taxon>Microvirga</taxon>
    </lineage>
</organism>
<dbReference type="EC" id="4.3.2.7" evidence="1"/>
<name>A0A1B2ESQ8_9HYPH</name>
<accession>A0A1B2ESQ8</accession>
<geneLocation type="plasmid" evidence="4">
    <name>unnamed1</name>
</geneLocation>
<dbReference type="CDD" id="cd06661">
    <property type="entry name" value="GGCT_like"/>
    <property type="match status" value="1"/>
</dbReference>
<keyword evidence="2" id="KW-0456">Lyase</keyword>